<dbReference type="InterPro" id="IPR016940">
    <property type="entry name" value="ComGC"/>
</dbReference>
<accession>A0ABW4J8A1</accession>
<organism evidence="11 12">
    <name type="scientific">Agrilactobacillus yilanensis</name>
    <dbReference type="NCBI Taxonomy" id="2485997"/>
    <lineage>
        <taxon>Bacteria</taxon>
        <taxon>Bacillati</taxon>
        <taxon>Bacillota</taxon>
        <taxon>Bacilli</taxon>
        <taxon>Lactobacillales</taxon>
        <taxon>Lactobacillaceae</taxon>
        <taxon>Agrilactobacillus</taxon>
    </lineage>
</organism>
<evidence type="ECO:0000256" key="2">
    <source>
        <dbReference type="ARBA" id="ARBA00004241"/>
    </source>
</evidence>
<dbReference type="NCBIfam" id="TIGR02532">
    <property type="entry name" value="IV_pilin_GFxxxE"/>
    <property type="match status" value="1"/>
</dbReference>
<protein>
    <submittedName>
        <fullName evidence="11">Competence type IV pilus major pilin ComGC</fullName>
    </submittedName>
</protein>
<keyword evidence="5 10" id="KW-0812">Transmembrane</keyword>
<evidence type="ECO:0000256" key="1">
    <source>
        <dbReference type="ARBA" id="ARBA00004162"/>
    </source>
</evidence>
<evidence type="ECO:0000256" key="5">
    <source>
        <dbReference type="ARBA" id="ARBA00022692"/>
    </source>
</evidence>
<dbReference type="Proteomes" id="UP001597267">
    <property type="component" value="Unassembled WGS sequence"/>
</dbReference>
<keyword evidence="12" id="KW-1185">Reference proteome</keyword>
<evidence type="ECO:0000256" key="6">
    <source>
        <dbReference type="ARBA" id="ARBA00022989"/>
    </source>
</evidence>
<evidence type="ECO:0000313" key="12">
    <source>
        <dbReference type="Proteomes" id="UP001597267"/>
    </source>
</evidence>
<keyword evidence="4" id="KW-0488">Methylation</keyword>
<dbReference type="InterPro" id="IPR045584">
    <property type="entry name" value="Pilin-like"/>
</dbReference>
<feature type="transmembrane region" description="Helical" evidence="10">
    <location>
        <begin position="12"/>
        <end position="33"/>
    </location>
</feature>
<keyword evidence="8" id="KW-0178">Competence</keyword>
<sequence length="113" mass="12990">MMKKMKLQKQQAFTLMEMVTVIFIIGLLIIVFLPTLSNQRDNASQKADVAFERTLQTQVDLYREDINATDGISWDKMAKDNYLTPTQVEKAKKYKIDNKGNVVLNKTETNTKS</sequence>
<dbReference type="SUPFAM" id="SSF54523">
    <property type="entry name" value="Pili subunits"/>
    <property type="match status" value="1"/>
</dbReference>
<comment type="subcellular location">
    <subcellularLocation>
        <location evidence="1">Cell membrane</location>
        <topology evidence="1">Single-pass membrane protein</topology>
    </subcellularLocation>
    <subcellularLocation>
        <location evidence="2">Cell surface</location>
    </subcellularLocation>
</comment>
<gene>
    <name evidence="11" type="ORF">ACFQ5M_10755</name>
</gene>
<reference evidence="12" key="1">
    <citation type="journal article" date="2019" name="Int. J. Syst. Evol. Microbiol.">
        <title>The Global Catalogue of Microorganisms (GCM) 10K type strain sequencing project: providing services to taxonomists for standard genome sequencing and annotation.</title>
        <authorList>
            <consortium name="The Broad Institute Genomics Platform"/>
            <consortium name="The Broad Institute Genome Sequencing Center for Infectious Disease"/>
            <person name="Wu L."/>
            <person name="Ma J."/>
        </authorList>
    </citation>
    <scope>NUCLEOTIDE SEQUENCE [LARGE SCALE GENOMIC DNA]</scope>
    <source>
        <strain evidence="12">CCM 8896</strain>
    </source>
</reference>
<keyword evidence="7 10" id="KW-0472">Membrane</keyword>
<evidence type="ECO:0000313" key="11">
    <source>
        <dbReference type="EMBL" id="MFD1672581.1"/>
    </source>
</evidence>
<evidence type="ECO:0000256" key="10">
    <source>
        <dbReference type="SAM" id="Phobius"/>
    </source>
</evidence>
<proteinExistence type="inferred from homology"/>
<name>A0ABW4J8A1_9LACO</name>
<dbReference type="EMBL" id="JBHTOP010000026">
    <property type="protein sequence ID" value="MFD1672581.1"/>
    <property type="molecule type" value="Genomic_DNA"/>
</dbReference>
<dbReference type="Gene3D" id="3.30.700.10">
    <property type="entry name" value="Glycoprotein, Type 4 Pilin"/>
    <property type="match status" value="1"/>
</dbReference>
<evidence type="ECO:0000256" key="8">
    <source>
        <dbReference type="ARBA" id="ARBA00023287"/>
    </source>
</evidence>
<comment type="similarity">
    <text evidence="9">Belongs to the ComGC family.</text>
</comment>
<dbReference type="InterPro" id="IPR012902">
    <property type="entry name" value="N_methyl_site"/>
</dbReference>
<dbReference type="PIRSF" id="PIRSF029928">
    <property type="entry name" value="Late_competence_ComGC"/>
    <property type="match status" value="1"/>
</dbReference>
<dbReference type="RefSeq" id="WP_125711883.1">
    <property type="nucleotide sequence ID" value="NZ_JBHTOP010000026.1"/>
</dbReference>
<evidence type="ECO:0000256" key="4">
    <source>
        <dbReference type="ARBA" id="ARBA00022481"/>
    </source>
</evidence>
<evidence type="ECO:0000256" key="7">
    <source>
        <dbReference type="ARBA" id="ARBA00023136"/>
    </source>
</evidence>
<keyword evidence="6 10" id="KW-1133">Transmembrane helix</keyword>
<evidence type="ECO:0000256" key="9">
    <source>
        <dbReference type="ARBA" id="ARBA00043982"/>
    </source>
</evidence>
<evidence type="ECO:0000256" key="3">
    <source>
        <dbReference type="ARBA" id="ARBA00022475"/>
    </source>
</evidence>
<dbReference type="InterPro" id="IPR000983">
    <property type="entry name" value="Bac_GSPG_pilin"/>
</dbReference>
<dbReference type="PRINTS" id="PR00813">
    <property type="entry name" value="BCTERIALGSPG"/>
</dbReference>
<comment type="caution">
    <text evidence="11">The sequence shown here is derived from an EMBL/GenBank/DDBJ whole genome shotgun (WGS) entry which is preliminary data.</text>
</comment>
<keyword evidence="3" id="KW-1003">Cell membrane</keyword>